<accession>A0A143YYP4</accession>
<reference evidence="3 5" key="2">
    <citation type="submission" date="2016-10" db="EMBL/GenBank/DDBJ databases">
        <authorList>
            <person name="Varghese N."/>
            <person name="Submissions S."/>
        </authorList>
    </citation>
    <scope>NUCLEOTIDE SEQUENCE [LARGE SCALE GENOMIC DNA]</scope>
    <source>
        <strain evidence="3 5">DSM 22150</strain>
    </source>
</reference>
<proteinExistence type="predicted"/>
<gene>
    <name evidence="3" type="ORF">SAMN05216375_11090</name>
    <name evidence="2" type="ORF">TR210_1887</name>
</gene>
<dbReference type="EMBL" id="FJNB01000013">
    <property type="protein sequence ID" value="CZR02184.1"/>
    <property type="molecule type" value="Genomic_DNA"/>
</dbReference>
<dbReference type="Gene3D" id="3.40.630.30">
    <property type="match status" value="1"/>
</dbReference>
<evidence type="ECO:0000313" key="4">
    <source>
        <dbReference type="Proteomes" id="UP000076878"/>
    </source>
</evidence>
<feature type="domain" description="N-acetyltransferase" evidence="1">
    <location>
        <begin position="5"/>
        <end position="145"/>
    </location>
</feature>
<keyword evidence="2" id="KW-0012">Acyltransferase</keyword>
<dbReference type="EMBL" id="FNYT01000010">
    <property type="protein sequence ID" value="SEJ28257.1"/>
    <property type="molecule type" value="Genomic_DNA"/>
</dbReference>
<evidence type="ECO:0000313" key="5">
    <source>
        <dbReference type="Proteomes" id="UP000199280"/>
    </source>
</evidence>
<evidence type="ECO:0000313" key="3">
    <source>
        <dbReference type="EMBL" id="SEJ28257.1"/>
    </source>
</evidence>
<dbReference type="Pfam" id="PF13673">
    <property type="entry name" value="Acetyltransf_10"/>
    <property type="match status" value="1"/>
</dbReference>
<reference evidence="2 4" key="1">
    <citation type="submission" date="2016-02" db="EMBL/GenBank/DDBJ databases">
        <authorList>
            <person name="Wen L."/>
            <person name="He K."/>
            <person name="Yang H."/>
        </authorList>
    </citation>
    <scope>NUCLEOTIDE SEQUENCE [LARGE SCALE GENOMIC DNA]</scope>
    <source>
        <strain evidence="2">Trichococcus_R210</strain>
    </source>
</reference>
<dbReference type="PANTHER" id="PTHR13355">
    <property type="entry name" value="GLUCOSAMINE 6-PHOSPHATE N-ACETYLTRANSFERASE"/>
    <property type="match status" value="1"/>
</dbReference>
<dbReference type="InterPro" id="IPR016181">
    <property type="entry name" value="Acyl_CoA_acyltransferase"/>
</dbReference>
<dbReference type="InterPro" id="IPR000182">
    <property type="entry name" value="GNAT_dom"/>
</dbReference>
<dbReference type="PROSITE" id="PS51186">
    <property type="entry name" value="GNAT"/>
    <property type="match status" value="1"/>
</dbReference>
<dbReference type="Proteomes" id="UP000076878">
    <property type="component" value="Unassembled WGS sequence"/>
</dbReference>
<evidence type="ECO:0000259" key="1">
    <source>
        <dbReference type="PROSITE" id="PS51186"/>
    </source>
</evidence>
<dbReference type="RefSeq" id="WP_239420567.1">
    <property type="nucleotide sequence ID" value="NZ_FJNB01000013.1"/>
</dbReference>
<keyword evidence="2" id="KW-0808">Transferase</keyword>
<keyword evidence="5" id="KW-1185">Reference proteome</keyword>
<evidence type="ECO:0000313" key="2">
    <source>
        <dbReference type="EMBL" id="CZR02184.1"/>
    </source>
</evidence>
<dbReference type="GO" id="GO:0004343">
    <property type="term" value="F:glucosamine 6-phosphate N-acetyltransferase activity"/>
    <property type="evidence" value="ECO:0007669"/>
    <property type="project" value="TreeGrafter"/>
</dbReference>
<organism evidence="2 4">
    <name type="scientific">Trichococcus ilyis</name>
    <dbReference type="NCBI Taxonomy" id="640938"/>
    <lineage>
        <taxon>Bacteria</taxon>
        <taxon>Bacillati</taxon>
        <taxon>Bacillota</taxon>
        <taxon>Bacilli</taxon>
        <taxon>Lactobacillales</taxon>
        <taxon>Carnobacteriaceae</taxon>
        <taxon>Trichococcus</taxon>
    </lineage>
</organism>
<protein>
    <submittedName>
        <fullName evidence="2">Acyl-coa n-acyltransferase</fullName>
    </submittedName>
    <submittedName>
        <fullName evidence="3">Predicted N-acyltransferase, GNAT family</fullName>
    </submittedName>
</protein>
<dbReference type="SUPFAM" id="SSF55729">
    <property type="entry name" value="Acyl-CoA N-acyltransferases (Nat)"/>
    <property type="match status" value="1"/>
</dbReference>
<dbReference type="InterPro" id="IPR039143">
    <property type="entry name" value="GNPNAT1-like"/>
</dbReference>
<dbReference type="PANTHER" id="PTHR13355:SF11">
    <property type="entry name" value="GLUCOSAMINE 6-PHOSPHATE N-ACETYLTRANSFERASE"/>
    <property type="match status" value="1"/>
</dbReference>
<sequence>MLHFKWTQDLASQTYRDALAIRKEVFVVEQQVPEAIEIDDLEDKTLHLVGYEDATPVATARIYPMNNSKYKVQRVAIRKVAREKKYGNSLMQEIENHVRELGGKRLFLGSQNQAIGFYEKAGYTICGEEYEEAGILHHDMEKILERDESRVEIEH</sequence>
<dbReference type="Proteomes" id="UP000199280">
    <property type="component" value="Unassembled WGS sequence"/>
</dbReference>
<name>A0A143YYP4_9LACT</name>
<dbReference type="AlphaFoldDB" id="A0A143YYP4"/>
<dbReference type="STRING" id="640938.TR210_1887"/>